<keyword evidence="10" id="KW-1185">Reference proteome</keyword>
<dbReference type="AlphaFoldDB" id="A0A1T4PBN8"/>
<accession>A0A1T4PBN8</accession>
<feature type="transmembrane region" description="Helical" evidence="7">
    <location>
        <begin position="165"/>
        <end position="185"/>
    </location>
</feature>
<evidence type="ECO:0000256" key="4">
    <source>
        <dbReference type="ARBA" id="ARBA00022989"/>
    </source>
</evidence>
<gene>
    <name evidence="9" type="ORF">SAMN02745110_01887</name>
</gene>
<comment type="similarity">
    <text evidence="6">Belongs to the ABC-4 integral membrane protein family.</text>
</comment>
<dbReference type="PANTHER" id="PTHR30572:SF4">
    <property type="entry name" value="ABC TRANSPORTER PERMEASE YTRF"/>
    <property type="match status" value="1"/>
</dbReference>
<evidence type="ECO:0000256" key="2">
    <source>
        <dbReference type="ARBA" id="ARBA00022475"/>
    </source>
</evidence>
<keyword evidence="3 7" id="KW-0812">Transmembrane</keyword>
<organism evidence="9 10">
    <name type="scientific">Eubacterium ruminantium</name>
    <dbReference type="NCBI Taxonomy" id="42322"/>
    <lineage>
        <taxon>Bacteria</taxon>
        <taxon>Bacillati</taxon>
        <taxon>Bacillota</taxon>
        <taxon>Clostridia</taxon>
        <taxon>Eubacteriales</taxon>
        <taxon>Eubacteriaceae</taxon>
        <taxon>Eubacterium</taxon>
    </lineage>
</organism>
<evidence type="ECO:0000256" key="3">
    <source>
        <dbReference type="ARBA" id="ARBA00022692"/>
    </source>
</evidence>
<dbReference type="PANTHER" id="PTHR30572">
    <property type="entry name" value="MEMBRANE COMPONENT OF TRANSPORTER-RELATED"/>
    <property type="match status" value="1"/>
</dbReference>
<evidence type="ECO:0000256" key="7">
    <source>
        <dbReference type="SAM" id="Phobius"/>
    </source>
</evidence>
<dbReference type="Proteomes" id="UP000189857">
    <property type="component" value="Unassembled WGS sequence"/>
</dbReference>
<dbReference type="GO" id="GO:0005886">
    <property type="term" value="C:plasma membrane"/>
    <property type="evidence" value="ECO:0007669"/>
    <property type="project" value="UniProtKB-SubCell"/>
</dbReference>
<dbReference type="EMBL" id="FUXA01000011">
    <property type="protein sequence ID" value="SJZ88248.1"/>
    <property type="molecule type" value="Genomic_DNA"/>
</dbReference>
<dbReference type="InterPro" id="IPR003838">
    <property type="entry name" value="ABC3_permease_C"/>
</dbReference>
<feature type="transmembrane region" description="Helical" evidence="7">
    <location>
        <begin position="561"/>
        <end position="585"/>
    </location>
</feature>
<dbReference type="GO" id="GO:0022857">
    <property type="term" value="F:transmembrane transporter activity"/>
    <property type="evidence" value="ECO:0007669"/>
    <property type="project" value="TreeGrafter"/>
</dbReference>
<feature type="transmembrane region" description="Helical" evidence="7">
    <location>
        <begin position="26"/>
        <end position="47"/>
    </location>
</feature>
<protein>
    <submittedName>
        <fullName evidence="9">Putative ABC transport system permease protein</fullName>
    </submittedName>
</protein>
<keyword evidence="2" id="KW-1003">Cell membrane</keyword>
<evidence type="ECO:0000313" key="10">
    <source>
        <dbReference type="Proteomes" id="UP000189857"/>
    </source>
</evidence>
<feature type="transmembrane region" description="Helical" evidence="7">
    <location>
        <begin position="216"/>
        <end position="237"/>
    </location>
</feature>
<reference evidence="9 10" key="1">
    <citation type="submission" date="2017-02" db="EMBL/GenBank/DDBJ databases">
        <authorList>
            <person name="Peterson S.W."/>
        </authorList>
    </citation>
    <scope>NUCLEOTIDE SEQUENCE [LARGE SCALE GENOMIC DNA]</scope>
    <source>
        <strain evidence="9 10">ATCC 17233</strain>
    </source>
</reference>
<sequence length="634" mass="71007">MSNTRKKAVKKLASGPIRTNKGKYSVMIFSIILTTVLFSSLFTIVGSLLSEFRQSSMGQYDYMDPSAALICVAALVIFMVSGYLIINNIFDINIVSEMKEYGLLKTIGTSGKQIRRIVKYRTRRICLIAIPIGLAIGCGIGGWMLPMIGRFINTVGANKGQVHMSIWIILFTAFFSYITVAISGGKPRRKASKISPVEASRYNGNLKKNGKPKKKVILVVLSLSFSLVILNSAYTLMSSFSTDSYAEEYIVCDFCVQDELLDNAGQNEKNVNAVDSVFFDELSKQQGVESIGNLYLNHESYTFSPEVWNEIEKYFFSDEVVKMQIESFYAGDGYTVKSYLKDLHNKRAMEGNTYGMSKMTVEKLYDVQTMDGATSVDWEKFNSGNYVLAERWQYSNDGFLNVVNPGDKVEIGGREYTVYASVDIPMVIEYPVYGPIECNFILPEDEYLSIYGEVNPMRTLIDVNDGCEEGFEEWIKGYTADSNLSYTSKKSVIEDNRAFGELFAIAGLFVAVILGLIGVMNFGNTMIASIISRSRELAVLEAVGMTEKQQKRSLLKDGFRYFTYTSILSVVLSSIINVTAVKSFVNNLPMFSWRFSLTSLALCLPVILVIILIIPAAAYKRLSRRSVVDRLRME</sequence>
<feature type="transmembrane region" description="Helical" evidence="7">
    <location>
        <begin position="125"/>
        <end position="145"/>
    </location>
</feature>
<comment type="subcellular location">
    <subcellularLocation>
        <location evidence="1">Cell membrane</location>
        <topology evidence="1">Multi-pass membrane protein</topology>
    </subcellularLocation>
</comment>
<evidence type="ECO:0000256" key="6">
    <source>
        <dbReference type="ARBA" id="ARBA00038076"/>
    </source>
</evidence>
<dbReference type="InterPro" id="IPR050250">
    <property type="entry name" value="Macrolide_Exporter_MacB"/>
</dbReference>
<proteinExistence type="inferred from homology"/>
<feature type="transmembrane region" description="Helical" evidence="7">
    <location>
        <begin position="597"/>
        <end position="619"/>
    </location>
</feature>
<keyword evidence="4 7" id="KW-1133">Transmembrane helix</keyword>
<evidence type="ECO:0000259" key="8">
    <source>
        <dbReference type="Pfam" id="PF02687"/>
    </source>
</evidence>
<feature type="transmembrane region" description="Helical" evidence="7">
    <location>
        <begin position="502"/>
        <end position="523"/>
    </location>
</feature>
<name>A0A1T4PBN8_9FIRM</name>
<dbReference type="Pfam" id="PF02687">
    <property type="entry name" value="FtsX"/>
    <property type="match status" value="2"/>
</dbReference>
<evidence type="ECO:0000256" key="5">
    <source>
        <dbReference type="ARBA" id="ARBA00023136"/>
    </source>
</evidence>
<dbReference type="OrthoDB" id="1694171at2"/>
<keyword evidence="5 7" id="KW-0472">Membrane</keyword>
<feature type="domain" description="ABC3 transporter permease C-terminal" evidence="8">
    <location>
        <begin position="509"/>
        <end position="626"/>
    </location>
</feature>
<evidence type="ECO:0000256" key="1">
    <source>
        <dbReference type="ARBA" id="ARBA00004651"/>
    </source>
</evidence>
<evidence type="ECO:0000313" key="9">
    <source>
        <dbReference type="EMBL" id="SJZ88248.1"/>
    </source>
</evidence>
<feature type="transmembrane region" description="Helical" evidence="7">
    <location>
        <begin position="67"/>
        <end position="90"/>
    </location>
</feature>
<feature type="domain" description="ABC3 transporter permease C-terminal" evidence="8">
    <location>
        <begin position="73"/>
        <end position="196"/>
    </location>
</feature>